<dbReference type="Gene3D" id="1.10.287.460">
    <property type="entry name" value="Peptidyl-prolyl cis-trans isomerase, FKBP-type, N-terminal domain"/>
    <property type="match status" value="1"/>
</dbReference>
<feature type="signal peptide" evidence="8">
    <location>
        <begin position="1"/>
        <end position="19"/>
    </location>
</feature>
<gene>
    <name evidence="10" type="ORF">QWI16_04575</name>
</gene>
<evidence type="ECO:0000256" key="5">
    <source>
        <dbReference type="ARBA" id="ARBA00023235"/>
    </source>
</evidence>
<keyword evidence="5 6" id="KW-0413">Isomerase</keyword>
<comment type="similarity">
    <text evidence="2 7">Belongs to the FKBP-type PPIase family.</text>
</comment>
<dbReference type="PROSITE" id="PS50059">
    <property type="entry name" value="FKBP_PPIASE"/>
    <property type="match status" value="1"/>
</dbReference>
<evidence type="ECO:0000259" key="9">
    <source>
        <dbReference type="PROSITE" id="PS50059"/>
    </source>
</evidence>
<evidence type="ECO:0000313" key="10">
    <source>
        <dbReference type="EMBL" id="MDO3381436.1"/>
    </source>
</evidence>
<dbReference type="InterPro" id="IPR036944">
    <property type="entry name" value="PPIase_FKBP_N_sf"/>
</dbReference>
<keyword evidence="3 8" id="KW-0732">Signal</keyword>
<dbReference type="GO" id="GO:0003755">
    <property type="term" value="F:peptidyl-prolyl cis-trans isomerase activity"/>
    <property type="evidence" value="ECO:0007669"/>
    <property type="project" value="UniProtKB-EC"/>
</dbReference>
<evidence type="ECO:0000256" key="7">
    <source>
        <dbReference type="RuleBase" id="RU003915"/>
    </source>
</evidence>
<reference evidence="10" key="1">
    <citation type="submission" date="2023-07" db="EMBL/GenBank/DDBJ databases">
        <title>Gilvimarinus algae sp. nov., isolated from the surface of Kelp.</title>
        <authorList>
            <person name="Sun Y.Y."/>
            <person name="Gong Y."/>
            <person name="Du Z.J."/>
        </authorList>
    </citation>
    <scope>NUCLEOTIDE SEQUENCE</scope>
    <source>
        <strain evidence="10">SDUM040014</strain>
    </source>
</reference>
<protein>
    <recommendedName>
        <fullName evidence="7">Peptidyl-prolyl cis-trans isomerase</fullName>
        <ecNumber evidence="7">5.2.1.8</ecNumber>
    </recommendedName>
</protein>
<evidence type="ECO:0000256" key="4">
    <source>
        <dbReference type="ARBA" id="ARBA00023110"/>
    </source>
</evidence>
<dbReference type="Proteomes" id="UP001168380">
    <property type="component" value="Unassembled WGS sequence"/>
</dbReference>
<organism evidence="10 11">
    <name type="scientific">Gilvimarinus algae</name>
    <dbReference type="NCBI Taxonomy" id="3058037"/>
    <lineage>
        <taxon>Bacteria</taxon>
        <taxon>Pseudomonadati</taxon>
        <taxon>Pseudomonadota</taxon>
        <taxon>Gammaproteobacteria</taxon>
        <taxon>Cellvibrionales</taxon>
        <taxon>Cellvibrionaceae</taxon>
        <taxon>Gilvimarinus</taxon>
    </lineage>
</organism>
<dbReference type="PRINTS" id="PR01730">
    <property type="entry name" value="INFPOTNTIATR"/>
</dbReference>
<dbReference type="SUPFAM" id="SSF54534">
    <property type="entry name" value="FKBP-like"/>
    <property type="match status" value="1"/>
</dbReference>
<dbReference type="PANTHER" id="PTHR43811">
    <property type="entry name" value="FKBP-TYPE PEPTIDYL-PROLYL CIS-TRANS ISOMERASE FKPA"/>
    <property type="match status" value="1"/>
</dbReference>
<evidence type="ECO:0000256" key="3">
    <source>
        <dbReference type="ARBA" id="ARBA00022729"/>
    </source>
</evidence>
<dbReference type="InterPro" id="IPR001179">
    <property type="entry name" value="PPIase_FKBP_dom"/>
</dbReference>
<name>A0ABT8TBF1_9GAMM</name>
<dbReference type="EMBL" id="JAULRT010000035">
    <property type="protein sequence ID" value="MDO3381436.1"/>
    <property type="molecule type" value="Genomic_DNA"/>
</dbReference>
<keyword evidence="4 6" id="KW-0697">Rotamase</keyword>
<dbReference type="PANTHER" id="PTHR43811:SF57">
    <property type="entry name" value="FKBP-TYPE PEPTIDYL-PROLYL CIS-TRANS ISOMERASE FKPA-RELATED"/>
    <property type="match status" value="1"/>
</dbReference>
<evidence type="ECO:0000313" key="11">
    <source>
        <dbReference type="Proteomes" id="UP001168380"/>
    </source>
</evidence>
<keyword evidence="11" id="KW-1185">Reference proteome</keyword>
<comment type="catalytic activity">
    <reaction evidence="1 6 7">
        <text>[protein]-peptidylproline (omega=180) = [protein]-peptidylproline (omega=0)</text>
        <dbReference type="Rhea" id="RHEA:16237"/>
        <dbReference type="Rhea" id="RHEA-COMP:10747"/>
        <dbReference type="Rhea" id="RHEA-COMP:10748"/>
        <dbReference type="ChEBI" id="CHEBI:83833"/>
        <dbReference type="ChEBI" id="CHEBI:83834"/>
        <dbReference type="EC" id="5.2.1.8"/>
    </reaction>
</comment>
<comment type="caution">
    <text evidence="10">The sequence shown here is derived from an EMBL/GenBank/DDBJ whole genome shotgun (WGS) entry which is preliminary data.</text>
</comment>
<sequence length="254" mass="28003">MINKRLLMTGMLCSAALIAGCNQGDSQQDTAKEVQLETLEQKVNYAIALNMASNFKQREVPIEVEAFTAALTDVRDDKEQRLTDEQIQEVMQTFQEQQMELQQQRQKELADKHKSEGEAFLADNAAKEGVEITDSGLQYKVLEAGDGIKPKAEDTVTVHYEGKLIDGTVFDSSYERNQPATFALNQVISGWTEGLQLMETGSKYELYIPSDLAYGPGGNHGIPPNATLIFQVELLEVEPADAPAEAQDAEAGEE</sequence>
<dbReference type="InterPro" id="IPR046357">
    <property type="entry name" value="PPIase_dom_sf"/>
</dbReference>
<dbReference type="Pfam" id="PF01346">
    <property type="entry name" value="FKBP_N"/>
    <property type="match status" value="1"/>
</dbReference>
<dbReference type="EC" id="5.2.1.8" evidence="7"/>
<dbReference type="RefSeq" id="WP_302711573.1">
    <property type="nucleotide sequence ID" value="NZ_JAULRT010000035.1"/>
</dbReference>
<feature type="domain" description="PPIase FKBP-type" evidence="9">
    <location>
        <begin position="153"/>
        <end position="238"/>
    </location>
</feature>
<evidence type="ECO:0000256" key="6">
    <source>
        <dbReference type="PROSITE-ProRule" id="PRU00277"/>
    </source>
</evidence>
<dbReference type="PROSITE" id="PS51257">
    <property type="entry name" value="PROKAR_LIPOPROTEIN"/>
    <property type="match status" value="1"/>
</dbReference>
<feature type="chain" id="PRO_5046273087" description="Peptidyl-prolyl cis-trans isomerase" evidence="8">
    <location>
        <begin position="20"/>
        <end position="254"/>
    </location>
</feature>
<dbReference type="Pfam" id="PF00254">
    <property type="entry name" value="FKBP_C"/>
    <property type="match status" value="1"/>
</dbReference>
<accession>A0ABT8TBF1</accession>
<dbReference type="InterPro" id="IPR008104">
    <property type="entry name" value="INFPOTNTIATR"/>
</dbReference>
<dbReference type="InterPro" id="IPR000774">
    <property type="entry name" value="PPIase_FKBP_N"/>
</dbReference>
<evidence type="ECO:0000256" key="2">
    <source>
        <dbReference type="ARBA" id="ARBA00006577"/>
    </source>
</evidence>
<evidence type="ECO:0000256" key="1">
    <source>
        <dbReference type="ARBA" id="ARBA00000971"/>
    </source>
</evidence>
<proteinExistence type="inferred from homology"/>
<evidence type="ECO:0000256" key="8">
    <source>
        <dbReference type="SAM" id="SignalP"/>
    </source>
</evidence>
<dbReference type="Gene3D" id="3.10.50.40">
    <property type="match status" value="1"/>
</dbReference>